<name>A0ABW4LLF3_9MICO</name>
<evidence type="ECO:0000313" key="1">
    <source>
        <dbReference type="EMBL" id="MFD1722939.1"/>
    </source>
</evidence>
<accession>A0ABW4LLF3</accession>
<proteinExistence type="predicted"/>
<sequence length="203" mass="23381">MILDIITICVSTAALVAAGFAIWQTQRFQDRAWLHVRWDRIGLTGGIEEHWFGAGSAAYAIPFMKISISNHGRDHARMVDVTTNTAVIGFTQETDDGVRPYQERSFLAPGESWDIQVPLFQLQETFDHPFTLLDATLQRPTLEVRWLEVYSRRMKRLRVTLDGPWLKLYGEMRDSILEGQASERRRGKVARTARDLAFKLRHH</sequence>
<organism evidence="1 2">
    <name type="scientific">Amnibacterium endophyticum</name>
    <dbReference type="NCBI Taxonomy" id="2109337"/>
    <lineage>
        <taxon>Bacteria</taxon>
        <taxon>Bacillati</taxon>
        <taxon>Actinomycetota</taxon>
        <taxon>Actinomycetes</taxon>
        <taxon>Micrococcales</taxon>
        <taxon>Microbacteriaceae</taxon>
        <taxon>Amnibacterium</taxon>
    </lineage>
</organism>
<reference evidence="2" key="1">
    <citation type="journal article" date="2019" name="Int. J. Syst. Evol. Microbiol.">
        <title>The Global Catalogue of Microorganisms (GCM) 10K type strain sequencing project: providing services to taxonomists for standard genome sequencing and annotation.</title>
        <authorList>
            <consortium name="The Broad Institute Genomics Platform"/>
            <consortium name="The Broad Institute Genome Sequencing Center for Infectious Disease"/>
            <person name="Wu L."/>
            <person name="Ma J."/>
        </authorList>
    </citation>
    <scope>NUCLEOTIDE SEQUENCE [LARGE SCALE GENOMIC DNA]</scope>
    <source>
        <strain evidence="2">CGMCC 1.12471</strain>
    </source>
</reference>
<dbReference type="Proteomes" id="UP001597347">
    <property type="component" value="Unassembled WGS sequence"/>
</dbReference>
<dbReference type="EMBL" id="JBHUEA010000033">
    <property type="protein sequence ID" value="MFD1722939.1"/>
    <property type="molecule type" value="Genomic_DNA"/>
</dbReference>
<dbReference type="RefSeq" id="WP_377936482.1">
    <property type="nucleotide sequence ID" value="NZ_JBHUEA010000033.1"/>
</dbReference>
<protein>
    <recommendedName>
        <fullName evidence="3">DUF4352 domain-containing protein</fullName>
    </recommendedName>
</protein>
<evidence type="ECO:0000313" key="2">
    <source>
        <dbReference type="Proteomes" id="UP001597347"/>
    </source>
</evidence>
<comment type="caution">
    <text evidence="1">The sequence shown here is derived from an EMBL/GenBank/DDBJ whole genome shotgun (WGS) entry which is preliminary data.</text>
</comment>
<gene>
    <name evidence="1" type="ORF">ACFSBI_15415</name>
</gene>
<keyword evidence="2" id="KW-1185">Reference proteome</keyword>
<evidence type="ECO:0008006" key="3">
    <source>
        <dbReference type="Google" id="ProtNLM"/>
    </source>
</evidence>